<protein>
    <submittedName>
        <fullName evidence="1">ClbS/DfsB family four-helix bundle protein</fullName>
    </submittedName>
</protein>
<accession>A0ABT8G264</accession>
<dbReference type="InterPro" id="IPR012550">
    <property type="entry name" value="DUF1706"/>
</dbReference>
<reference evidence="1" key="1">
    <citation type="submission" date="2023-06" db="EMBL/GenBank/DDBJ databases">
        <title>SYSU T00b26.</title>
        <authorList>
            <person name="Gao L."/>
            <person name="Fang B.-Z."/>
            <person name="Li W.-J."/>
        </authorList>
    </citation>
    <scope>NUCLEOTIDE SEQUENCE</scope>
    <source>
        <strain evidence="1">SYSU T00b26</strain>
    </source>
</reference>
<dbReference type="EMBL" id="JAUHPV010000004">
    <property type="protein sequence ID" value="MDN4473034.1"/>
    <property type="molecule type" value="Genomic_DNA"/>
</dbReference>
<dbReference type="InterPro" id="IPR034660">
    <property type="entry name" value="DinB/YfiT-like"/>
</dbReference>
<proteinExistence type="predicted"/>
<dbReference type="Pfam" id="PF08020">
    <property type="entry name" value="DUF1706"/>
    <property type="match status" value="1"/>
</dbReference>
<dbReference type="Proteomes" id="UP001172738">
    <property type="component" value="Unassembled WGS sequence"/>
</dbReference>
<organism evidence="1 2">
    <name type="scientific">Demequina zhanjiangensis</name>
    <dbReference type="NCBI Taxonomy" id="3051659"/>
    <lineage>
        <taxon>Bacteria</taxon>
        <taxon>Bacillati</taxon>
        <taxon>Actinomycetota</taxon>
        <taxon>Actinomycetes</taxon>
        <taxon>Micrococcales</taxon>
        <taxon>Demequinaceae</taxon>
        <taxon>Demequina</taxon>
    </lineage>
</organism>
<dbReference type="PANTHER" id="PTHR40658">
    <property type="match status" value="1"/>
</dbReference>
<dbReference type="Gene3D" id="1.20.120.450">
    <property type="entry name" value="dinb family like domain"/>
    <property type="match status" value="1"/>
</dbReference>
<keyword evidence="2" id="KW-1185">Reference proteome</keyword>
<sequence length="162" mass="17624">MPRNRQQVIDAAAEGLDSLLARTDASPDFALGDAYLGRRVADVLTHLHGWHLMFLDWVEAIRTGQTTAYPADGYTWRDLASLNDSLYDRFKDLDYAAARAAFVASHDDAVAALGTLDDEQLTSTDEVEWLGNEAFADVAHECLGGHYDWAQGVLDAAGVPAA</sequence>
<dbReference type="PANTHER" id="PTHR40658:SF4">
    <property type="entry name" value="HYPOTHETICAL CYTOSOLIC PROTEIN"/>
    <property type="match status" value="1"/>
</dbReference>
<dbReference type="SUPFAM" id="SSF109854">
    <property type="entry name" value="DinB/YfiT-like putative metalloenzymes"/>
    <property type="match status" value="1"/>
</dbReference>
<evidence type="ECO:0000313" key="2">
    <source>
        <dbReference type="Proteomes" id="UP001172738"/>
    </source>
</evidence>
<dbReference type="RefSeq" id="WP_301128164.1">
    <property type="nucleotide sequence ID" value="NZ_JAUHPV010000004.1"/>
</dbReference>
<gene>
    <name evidence="1" type="ORF">QQX04_08535</name>
</gene>
<comment type="caution">
    <text evidence="1">The sequence shown here is derived from an EMBL/GenBank/DDBJ whole genome shotgun (WGS) entry which is preliminary data.</text>
</comment>
<name>A0ABT8G264_9MICO</name>
<evidence type="ECO:0000313" key="1">
    <source>
        <dbReference type="EMBL" id="MDN4473034.1"/>
    </source>
</evidence>